<dbReference type="Pfam" id="PF03767">
    <property type="entry name" value="Acid_phosphat_B"/>
    <property type="match status" value="1"/>
</dbReference>
<dbReference type="PATRIC" id="fig|466.6.peg.1671"/>
<gene>
    <name evidence="4" type="ORF">Lmac_1586</name>
</gene>
<organism evidence="4 5">
    <name type="scientific">Legionella maceachernii</name>
    <dbReference type="NCBI Taxonomy" id="466"/>
    <lineage>
        <taxon>Bacteria</taxon>
        <taxon>Pseudomonadati</taxon>
        <taxon>Pseudomonadota</taxon>
        <taxon>Gammaproteobacteria</taxon>
        <taxon>Legionellales</taxon>
        <taxon>Legionellaceae</taxon>
        <taxon>Legionella</taxon>
    </lineage>
</organism>
<evidence type="ECO:0000256" key="1">
    <source>
        <dbReference type="ARBA" id="ARBA00022729"/>
    </source>
</evidence>
<evidence type="ECO:0000256" key="2">
    <source>
        <dbReference type="ARBA" id="ARBA00023180"/>
    </source>
</evidence>
<name>A0A0W0VZW3_9GAMM</name>
<dbReference type="Gene3D" id="3.40.50.1000">
    <property type="entry name" value="HAD superfamily/HAD-like"/>
    <property type="match status" value="1"/>
</dbReference>
<protein>
    <submittedName>
        <fullName evidence="4">Acid phosphatase, class B</fullName>
    </submittedName>
</protein>
<dbReference type="InterPro" id="IPR014403">
    <property type="entry name" value="APS1/VSP"/>
</dbReference>
<comment type="caution">
    <text evidence="4">The sequence shown here is derived from an EMBL/GenBank/DDBJ whole genome shotgun (WGS) entry which is preliminary data.</text>
</comment>
<keyword evidence="5" id="KW-1185">Reference proteome</keyword>
<proteinExistence type="predicted"/>
<keyword evidence="2" id="KW-0325">Glycoprotein</keyword>
<dbReference type="EMBL" id="LNYL01000042">
    <property type="protein sequence ID" value="KTD25815.1"/>
    <property type="molecule type" value="Genomic_DNA"/>
</dbReference>
<dbReference type="PIRSF" id="PIRSF002674">
    <property type="entry name" value="VSP"/>
    <property type="match status" value="1"/>
</dbReference>
<evidence type="ECO:0000313" key="4">
    <source>
        <dbReference type="EMBL" id="KTD25815.1"/>
    </source>
</evidence>
<sequence length="222" mass="25149">MKTINQIFFALSFTLLASFSFAEPLNLSVLKKELEAYHDSGSYQKELSCVIAQAEQYILMQTAANEQQGNKKKKLAIVLDIDETSLSNYPRMIKRHFDADKAQVEKDLLAADAPAIKPMLSLYNSARNHHVAVFFVTGRPLSMLKATRANLLRAGYNHWSGLYFRPDNYHQPSIIPFKSQARRSITKQGYTVIASIGDQYSDLQGGYAQRGFKLPNPFYYLP</sequence>
<feature type="signal peptide" evidence="3">
    <location>
        <begin position="1"/>
        <end position="22"/>
    </location>
</feature>
<dbReference type="SUPFAM" id="SSF56784">
    <property type="entry name" value="HAD-like"/>
    <property type="match status" value="1"/>
</dbReference>
<dbReference type="RefSeq" id="WP_058452356.1">
    <property type="nucleotide sequence ID" value="NZ_CAAAIB010000004.1"/>
</dbReference>
<dbReference type="PANTHER" id="PTHR31284:SF10">
    <property type="entry name" value="ACID PHOSPHATASE-LIKE PROTEIN"/>
    <property type="match status" value="1"/>
</dbReference>
<keyword evidence="1 3" id="KW-0732">Signal</keyword>
<dbReference type="InterPro" id="IPR036412">
    <property type="entry name" value="HAD-like_sf"/>
</dbReference>
<feature type="chain" id="PRO_5006915273" evidence="3">
    <location>
        <begin position="23"/>
        <end position="222"/>
    </location>
</feature>
<dbReference type="InterPro" id="IPR023214">
    <property type="entry name" value="HAD_sf"/>
</dbReference>
<dbReference type="PANTHER" id="PTHR31284">
    <property type="entry name" value="ACID PHOSPHATASE-LIKE PROTEIN"/>
    <property type="match status" value="1"/>
</dbReference>
<dbReference type="STRING" id="466.Lmac_1586"/>
<dbReference type="Proteomes" id="UP000054908">
    <property type="component" value="Unassembled WGS sequence"/>
</dbReference>
<evidence type="ECO:0000256" key="3">
    <source>
        <dbReference type="SAM" id="SignalP"/>
    </source>
</evidence>
<evidence type="ECO:0000313" key="5">
    <source>
        <dbReference type="Proteomes" id="UP000054908"/>
    </source>
</evidence>
<dbReference type="AlphaFoldDB" id="A0A0W0VZW3"/>
<accession>A0A0W0VZW3</accession>
<dbReference type="InterPro" id="IPR005519">
    <property type="entry name" value="Acid_phosphat_B-like"/>
</dbReference>
<dbReference type="OrthoDB" id="193314at2"/>
<reference evidence="4 5" key="1">
    <citation type="submission" date="2015-11" db="EMBL/GenBank/DDBJ databases">
        <title>Genomic analysis of 38 Legionella species identifies large and diverse effector repertoires.</title>
        <authorList>
            <person name="Burstein D."/>
            <person name="Amaro F."/>
            <person name="Zusman T."/>
            <person name="Lifshitz Z."/>
            <person name="Cohen O."/>
            <person name="Gilbert J.A."/>
            <person name="Pupko T."/>
            <person name="Shuman H.A."/>
            <person name="Segal G."/>
        </authorList>
    </citation>
    <scope>NUCLEOTIDE SEQUENCE [LARGE SCALE GENOMIC DNA]</scope>
    <source>
        <strain evidence="4 5">PX-1-G2-E2</strain>
    </source>
</reference>